<dbReference type="EMBL" id="VFPT01000001">
    <property type="protein sequence ID" value="TQM92678.1"/>
    <property type="molecule type" value="Genomic_DNA"/>
</dbReference>
<gene>
    <name evidence="2" type="ORF">BD293_1293</name>
</gene>
<evidence type="ECO:0000313" key="3">
    <source>
        <dbReference type="Proteomes" id="UP000320582"/>
    </source>
</evidence>
<organism evidence="2 3">
    <name type="scientific">Roseinatronobacter monicus</name>
    <dbReference type="NCBI Taxonomy" id="393481"/>
    <lineage>
        <taxon>Bacteria</taxon>
        <taxon>Pseudomonadati</taxon>
        <taxon>Pseudomonadota</taxon>
        <taxon>Alphaproteobacteria</taxon>
        <taxon>Rhodobacterales</taxon>
        <taxon>Paracoccaceae</taxon>
        <taxon>Roseinatronobacter</taxon>
    </lineage>
</organism>
<accession>A0A543KC65</accession>
<evidence type="ECO:0000313" key="2">
    <source>
        <dbReference type="EMBL" id="TQM92678.1"/>
    </source>
</evidence>
<feature type="region of interest" description="Disordered" evidence="1">
    <location>
        <begin position="38"/>
        <end position="85"/>
    </location>
</feature>
<reference evidence="2 3" key="1">
    <citation type="submission" date="2019-06" db="EMBL/GenBank/DDBJ databases">
        <title>Genomic Encyclopedia of Archaeal and Bacterial Type Strains, Phase II (KMG-II): from individual species to whole genera.</title>
        <authorList>
            <person name="Goeker M."/>
        </authorList>
    </citation>
    <scope>NUCLEOTIDE SEQUENCE [LARGE SCALE GENOMIC DNA]</scope>
    <source>
        <strain evidence="2 3">DSM 18423</strain>
    </source>
</reference>
<comment type="caution">
    <text evidence="2">The sequence shown here is derived from an EMBL/GenBank/DDBJ whole genome shotgun (WGS) entry which is preliminary data.</text>
</comment>
<name>A0A543KC65_9RHOB</name>
<dbReference type="AlphaFoldDB" id="A0A543KC65"/>
<evidence type="ECO:0008006" key="4">
    <source>
        <dbReference type="Google" id="ProtNLM"/>
    </source>
</evidence>
<evidence type="ECO:0000256" key="1">
    <source>
        <dbReference type="SAM" id="MobiDB-lite"/>
    </source>
</evidence>
<sequence length="182" mass="18942">MRVLSHYVQRMTHRSPVLAIIFALPLLAACQQLPGFGRGAQPDTGDVAVQAPDSETARPETRPSETLVGSLGQTGLRPESLDQTSAEERAAALAPSGASAQLLGETLAALGSPTQSGLWLKTGLVTTERRGRVEVKDGGASLGVELRPSGAEPGSGSQLSLSAFNSLGLSLTQLVRLRVYAE</sequence>
<keyword evidence="3" id="KW-1185">Reference proteome</keyword>
<protein>
    <recommendedName>
        <fullName evidence="4">D-galactarate dehydratase</fullName>
    </recommendedName>
</protein>
<proteinExistence type="predicted"/>
<dbReference type="PROSITE" id="PS51257">
    <property type="entry name" value="PROKAR_LIPOPROTEIN"/>
    <property type="match status" value="1"/>
</dbReference>
<dbReference type="Proteomes" id="UP000320582">
    <property type="component" value="Unassembled WGS sequence"/>
</dbReference>